<gene>
    <name evidence="3" type="ORF">KPH14_011891</name>
</gene>
<dbReference type="Proteomes" id="UP001258017">
    <property type="component" value="Unassembled WGS sequence"/>
</dbReference>
<keyword evidence="1" id="KW-0175">Coiled coil</keyword>
<dbReference type="AlphaFoldDB" id="A0AAD9VI87"/>
<feature type="region of interest" description="Disordered" evidence="2">
    <location>
        <begin position="215"/>
        <end position="235"/>
    </location>
</feature>
<reference evidence="3" key="1">
    <citation type="submission" date="2021-08" db="EMBL/GenBank/DDBJ databases">
        <authorList>
            <person name="Misof B."/>
            <person name="Oliver O."/>
            <person name="Podsiadlowski L."/>
            <person name="Donath A."/>
            <person name="Peters R."/>
            <person name="Mayer C."/>
            <person name="Rust J."/>
            <person name="Gunkel S."/>
            <person name="Lesny P."/>
            <person name="Martin S."/>
            <person name="Oeyen J.P."/>
            <person name="Petersen M."/>
            <person name="Panagiotis P."/>
            <person name="Wilbrandt J."/>
            <person name="Tanja T."/>
        </authorList>
    </citation>
    <scope>NUCLEOTIDE SEQUENCE</scope>
    <source>
        <strain evidence="3">GBR_01_08_01A</strain>
        <tissue evidence="3">Thorax + abdomen</tissue>
    </source>
</reference>
<protein>
    <recommendedName>
        <fullName evidence="5">Tesmin/TSO1-like CXC domain-containing protein</fullName>
    </recommendedName>
</protein>
<feature type="region of interest" description="Disordered" evidence="2">
    <location>
        <begin position="248"/>
        <end position="318"/>
    </location>
</feature>
<feature type="compositionally biased region" description="Polar residues" evidence="2">
    <location>
        <begin position="304"/>
        <end position="316"/>
    </location>
</feature>
<evidence type="ECO:0008006" key="5">
    <source>
        <dbReference type="Google" id="ProtNLM"/>
    </source>
</evidence>
<reference evidence="3" key="2">
    <citation type="journal article" date="2023" name="Commun. Biol.">
        <title>Intrasexual cuticular hydrocarbon dimorphism in a wasp sheds light on hydrocarbon biosynthesis genes in Hymenoptera.</title>
        <authorList>
            <person name="Moris V.C."/>
            <person name="Podsiadlowski L."/>
            <person name="Martin S."/>
            <person name="Oeyen J.P."/>
            <person name="Donath A."/>
            <person name="Petersen M."/>
            <person name="Wilbrandt J."/>
            <person name="Misof B."/>
            <person name="Liedtke D."/>
            <person name="Thamm M."/>
            <person name="Scheiner R."/>
            <person name="Schmitt T."/>
            <person name="Niehuis O."/>
        </authorList>
    </citation>
    <scope>NUCLEOTIDE SEQUENCE</scope>
    <source>
        <strain evidence="3">GBR_01_08_01A</strain>
    </source>
</reference>
<dbReference type="Gene3D" id="3.30.160.60">
    <property type="entry name" value="Classic Zinc Finger"/>
    <property type="match status" value="1"/>
</dbReference>
<dbReference type="EMBL" id="JAIFRP010004412">
    <property type="protein sequence ID" value="KAK2575628.1"/>
    <property type="molecule type" value="Genomic_DNA"/>
</dbReference>
<feature type="coiled-coil region" evidence="1">
    <location>
        <begin position="20"/>
        <end position="47"/>
    </location>
</feature>
<evidence type="ECO:0000256" key="2">
    <source>
        <dbReference type="SAM" id="MobiDB-lite"/>
    </source>
</evidence>
<proteinExistence type="predicted"/>
<feature type="compositionally biased region" description="Basic and acidic residues" evidence="2">
    <location>
        <begin position="223"/>
        <end position="235"/>
    </location>
</feature>
<evidence type="ECO:0000256" key="1">
    <source>
        <dbReference type="SAM" id="Coils"/>
    </source>
</evidence>
<evidence type="ECO:0000313" key="4">
    <source>
        <dbReference type="Proteomes" id="UP001258017"/>
    </source>
</evidence>
<sequence length="371" mass="42573">MPRTKRTASKQISVAIQTDNIDSNDEIVQLQEQVKMLQLENDTLKKHVDGNTLSVKIFSDKAKLELMQSPRRVREVAKDSTILKSATKQKTCTCKGNCSNKICGCVKNKRKCGPMCKCDDEVCQNQELENKENMGDTQNEIVHEAKKLENVLLKDKSEKRKLFSPQDIENEVSLSNIQYEDICFDTPKKLSYTSDEELESKDMVEVKNDVFKRRNMNKKKHESIHDKAHATTSKKEIIKIKVKKISANENQKNKAQEPKEIESKVDSPLSEEDDKKSIPEADTSFDPMKPKRQLPRTPPHGNTEYESPNVSPNVETPTEKMEHKMDIIPEELNQENVDLDKLSIELVSCNRCKRKFYPWRIEVHQGACLGL</sequence>
<comment type="caution">
    <text evidence="3">The sequence shown here is derived from an EMBL/GenBank/DDBJ whole genome shotgun (WGS) entry which is preliminary data.</text>
</comment>
<accession>A0AAD9VI87</accession>
<feature type="compositionally biased region" description="Basic and acidic residues" evidence="2">
    <location>
        <begin position="251"/>
        <end position="265"/>
    </location>
</feature>
<keyword evidence="4" id="KW-1185">Reference proteome</keyword>
<name>A0AAD9VI87_9HYME</name>
<evidence type="ECO:0000313" key="3">
    <source>
        <dbReference type="EMBL" id="KAK2575628.1"/>
    </source>
</evidence>
<organism evidence="3 4">
    <name type="scientific">Odynerus spinipes</name>
    <dbReference type="NCBI Taxonomy" id="1348599"/>
    <lineage>
        <taxon>Eukaryota</taxon>
        <taxon>Metazoa</taxon>
        <taxon>Ecdysozoa</taxon>
        <taxon>Arthropoda</taxon>
        <taxon>Hexapoda</taxon>
        <taxon>Insecta</taxon>
        <taxon>Pterygota</taxon>
        <taxon>Neoptera</taxon>
        <taxon>Endopterygota</taxon>
        <taxon>Hymenoptera</taxon>
        <taxon>Apocrita</taxon>
        <taxon>Aculeata</taxon>
        <taxon>Vespoidea</taxon>
        <taxon>Vespidae</taxon>
        <taxon>Eumeninae</taxon>
        <taxon>Odynerus</taxon>
    </lineage>
</organism>